<reference evidence="1 2" key="1">
    <citation type="submission" date="2019-03" db="EMBL/GenBank/DDBJ databases">
        <authorList>
            <consortium name="Pathogen Informatics"/>
        </authorList>
    </citation>
    <scope>NUCLEOTIDE SEQUENCE [LARGE SCALE GENOMIC DNA]</scope>
    <source>
        <strain evidence="1 2">NCTC10974</strain>
    </source>
</reference>
<gene>
    <name evidence="1" type="ORF">NCTC10974_04916</name>
</gene>
<proteinExistence type="predicted"/>
<dbReference type="Proteomes" id="UP000358010">
    <property type="component" value="Unassembled WGS sequence"/>
</dbReference>
<dbReference type="EMBL" id="CAADJZ010000001">
    <property type="protein sequence ID" value="VFT71297.1"/>
    <property type="molecule type" value="Genomic_DNA"/>
</dbReference>
<organism evidence="1 2">
    <name type="scientific">Escherichia coli</name>
    <dbReference type="NCBI Taxonomy" id="562"/>
    <lineage>
        <taxon>Bacteria</taxon>
        <taxon>Pseudomonadati</taxon>
        <taxon>Pseudomonadota</taxon>
        <taxon>Gammaproteobacteria</taxon>
        <taxon>Enterobacterales</taxon>
        <taxon>Enterobacteriaceae</taxon>
        <taxon>Escherichia</taxon>
    </lineage>
</organism>
<evidence type="ECO:0000313" key="2">
    <source>
        <dbReference type="Proteomes" id="UP000358010"/>
    </source>
</evidence>
<name>A0A485JKZ0_ECOLX</name>
<sequence>MKLNEFLTRAMKIVNAAGGGVCLWMAEHFQLTSTDKCASSMNDR</sequence>
<dbReference type="AlphaFoldDB" id="A0A485JKZ0"/>
<evidence type="ECO:0000313" key="1">
    <source>
        <dbReference type="EMBL" id="VFT71297.1"/>
    </source>
</evidence>
<accession>A0A485JKZ0</accession>
<protein>
    <submittedName>
        <fullName evidence="1">Uncharacterized protein</fullName>
    </submittedName>
</protein>